<name>A0A6A3YF43_9STRA</name>
<dbReference type="OrthoDB" id="2507073at2759"/>
<dbReference type="EMBL" id="QXGB01000366">
    <property type="protein sequence ID" value="KAE9217705.1"/>
    <property type="molecule type" value="Genomic_DNA"/>
</dbReference>
<accession>A0A6A3YF43</accession>
<organism evidence="1 2">
    <name type="scientific">Phytophthora fragariae</name>
    <dbReference type="NCBI Taxonomy" id="53985"/>
    <lineage>
        <taxon>Eukaryota</taxon>
        <taxon>Sar</taxon>
        <taxon>Stramenopiles</taxon>
        <taxon>Oomycota</taxon>
        <taxon>Peronosporomycetes</taxon>
        <taxon>Peronosporales</taxon>
        <taxon>Peronosporaceae</taxon>
        <taxon>Phytophthora</taxon>
    </lineage>
</organism>
<sequence length="89" mass="10252">MHACVILHNMFLEDERFDPDFTGHAYLFSDAAQPAGVPVFNISRPATVHQASTVADLITNSFKLHNRREHFRLRDDLVTHLWEVHGLQE</sequence>
<dbReference type="AlphaFoldDB" id="A0A6A3YF43"/>
<dbReference type="Proteomes" id="UP000433483">
    <property type="component" value="Unassembled WGS sequence"/>
</dbReference>
<reference evidence="1 2" key="1">
    <citation type="submission" date="2018-08" db="EMBL/GenBank/DDBJ databases">
        <title>Genomic investigation of the strawberry pathogen Phytophthora fragariae indicates pathogenicity is determined by transcriptional variation in three key races.</title>
        <authorList>
            <person name="Adams T.M."/>
            <person name="Armitage A.D."/>
            <person name="Sobczyk M.K."/>
            <person name="Bates H.J."/>
            <person name="Dunwell J.M."/>
            <person name="Nellist C.F."/>
            <person name="Harrison R.J."/>
        </authorList>
    </citation>
    <scope>NUCLEOTIDE SEQUENCE [LARGE SCALE GENOMIC DNA]</scope>
    <source>
        <strain evidence="1 2">NOV-27</strain>
    </source>
</reference>
<proteinExistence type="predicted"/>
<protein>
    <submittedName>
        <fullName evidence="1">Uncharacterized protein</fullName>
    </submittedName>
</protein>
<gene>
    <name evidence="1" type="ORF">PF005_g8542</name>
</gene>
<evidence type="ECO:0000313" key="1">
    <source>
        <dbReference type="EMBL" id="KAE9217705.1"/>
    </source>
</evidence>
<comment type="caution">
    <text evidence="1">The sequence shown here is derived from an EMBL/GenBank/DDBJ whole genome shotgun (WGS) entry which is preliminary data.</text>
</comment>
<keyword evidence="2" id="KW-1185">Reference proteome</keyword>
<evidence type="ECO:0000313" key="2">
    <source>
        <dbReference type="Proteomes" id="UP000433483"/>
    </source>
</evidence>